<proteinExistence type="predicted"/>
<name>A0A4R9B5I9_9MICO</name>
<accession>A0A4R9B5I9</accession>
<dbReference type="OrthoDB" id="4949983at2"/>
<comment type="caution">
    <text evidence="1">The sequence shown here is derived from an EMBL/GenBank/DDBJ whole genome shotgun (WGS) entry which is preliminary data.</text>
</comment>
<protein>
    <submittedName>
        <fullName evidence="1">Uncharacterized protein</fullName>
    </submittedName>
</protein>
<organism evidence="1 2">
    <name type="scientific">Cryobacterium fucosi</name>
    <dbReference type="NCBI Taxonomy" id="1259157"/>
    <lineage>
        <taxon>Bacteria</taxon>
        <taxon>Bacillati</taxon>
        <taxon>Actinomycetota</taxon>
        <taxon>Actinomycetes</taxon>
        <taxon>Micrococcales</taxon>
        <taxon>Microbacteriaceae</taxon>
        <taxon>Cryobacterium</taxon>
    </lineage>
</organism>
<dbReference type="Proteomes" id="UP000298313">
    <property type="component" value="Unassembled WGS sequence"/>
</dbReference>
<reference evidence="1 2" key="1">
    <citation type="submission" date="2019-03" db="EMBL/GenBank/DDBJ databases">
        <title>Genomics of glacier-inhabiting Cryobacterium strains.</title>
        <authorList>
            <person name="Liu Q."/>
            <person name="Xin Y.-H."/>
        </authorList>
    </citation>
    <scope>NUCLEOTIDE SEQUENCE [LARGE SCALE GENOMIC DNA]</scope>
    <source>
        <strain evidence="1 2">Hh4</strain>
    </source>
</reference>
<keyword evidence="2" id="KW-1185">Reference proteome</keyword>
<dbReference type="EMBL" id="SOHH01000074">
    <property type="protein sequence ID" value="TFD75950.1"/>
    <property type="molecule type" value="Genomic_DNA"/>
</dbReference>
<dbReference type="AlphaFoldDB" id="A0A4R9B5I9"/>
<evidence type="ECO:0000313" key="1">
    <source>
        <dbReference type="EMBL" id="TFD75950.1"/>
    </source>
</evidence>
<evidence type="ECO:0000313" key="2">
    <source>
        <dbReference type="Proteomes" id="UP000298313"/>
    </source>
</evidence>
<gene>
    <name evidence="1" type="ORF">E3T48_10950</name>
</gene>
<sequence>MVIRVWTEREHETGFRARLRFGTPLLAEPSVVHATDPEQVLDAVRNWLSSLPGASVPDKDENTP</sequence>